<dbReference type="AlphaFoldDB" id="A0A371G789"/>
<dbReference type="EMBL" id="QJKJ01006520">
    <property type="protein sequence ID" value="RDX86428.1"/>
    <property type="molecule type" value="Genomic_DNA"/>
</dbReference>
<feature type="non-terminal residue" evidence="1">
    <location>
        <position position="1"/>
    </location>
</feature>
<gene>
    <name evidence="1" type="ORF">CR513_32239</name>
</gene>
<reference evidence="1" key="1">
    <citation type="submission" date="2018-05" db="EMBL/GenBank/DDBJ databases">
        <title>Draft genome of Mucuna pruriens seed.</title>
        <authorList>
            <person name="Nnadi N.E."/>
            <person name="Vos R."/>
            <person name="Hasami M.H."/>
            <person name="Devisetty U.K."/>
            <person name="Aguiy J.C."/>
        </authorList>
    </citation>
    <scope>NUCLEOTIDE SEQUENCE [LARGE SCALE GENOMIC DNA]</scope>
    <source>
        <strain evidence="1">JCA_2017</strain>
    </source>
</reference>
<evidence type="ECO:0000313" key="1">
    <source>
        <dbReference type="EMBL" id="RDX86428.1"/>
    </source>
</evidence>
<comment type="caution">
    <text evidence="1">The sequence shown here is derived from an EMBL/GenBank/DDBJ whole genome shotgun (WGS) entry which is preliminary data.</text>
</comment>
<protein>
    <submittedName>
        <fullName evidence="1">Uncharacterized protein</fullName>
    </submittedName>
</protein>
<organism evidence="1 2">
    <name type="scientific">Mucuna pruriens</name>
    <name type="common">Velvet bean</name>
    <name type="synonym">Dolichos pruriens</name>
    <dbReference type="NCBI Taxonomy" id="157652"/>
    <lineage>
        <taxon>Eukaryota</taxon>
        <taxon>Viridiplantae</taxon>
        <taxon>Streptophyta</taxon>
        <taxon>Embryophyta</taxon>
        <taxon>Tracheophyta</taxon>
        <taxon>Spermatophyta</taxon>
        <taxon>Magnoliopsida</taxon>
        <taxon>eudicotyledons</taxon>
        <taxon>Gunneridae</taxon>
        <taxon>Pentapetalae</taxon>
        <taxon>rosids</taxon>
        <taxon>fabids</taxon>
        <taxon>Fabales</taxon>
        <taxon>Fabaceae</taxon>
        <taxon>Papilionoideae</taxon>
        <taxon>50 kb inversion clade</taxon>
        <taxon>NPAAA clade</taxon>
        <taxon>indigoferoid/millettioid clade</taxon>
        <taxon>Phaseoleae</taxon>
        <taxon>Mucuna</taxon>
    </lineage>
</organism>
<keyword evidence="2" id="KW-1185">Reference proteome</keyword>
<accession>A0A371G789</accession>
<sequence length="186" mass="20539">MDRSMIDVASGGALMDKTPIAARHLISNMASNTQQFGIRGAGQPWMVNEIDVVDNLRLENQLPKLTSLVMQLVVRQHQPSIAARVCGICTSVKYPNDMCPMWLSVQEVVVSESSTKVFDYLGSITDEADCDESWEVHNLSNPEDDIIGLANLSQGAELLDLLDQVCKYEDLECPNNVEVQVAETKN</sequence>
<evidence type="ECO:0000313" key="2">
    <source>
        <dbReference type="Proteomes" id="UP000257109"/>
    </source>
</evidence>
<dbReference type="OrthoDB" id="1305902at2759"/>
<proteinExistence type="predicted"/>
<name>A0A371G789_MUCPR</name>
<dbReference type="Proteomes" id="UP000257109">
    <property type="component" value="Unassembled WGS sequence"/>
</dbReference>